<dbReference type="AlphaFoldDB" id="A0A6M0IIJ3"/>
<evidence type="ECO:0000313" key="1">
    <source>
        <dbReference type="EMBL" id="NEU68069.1"/>
    </source>
</evidence>
<dbReference type="RefSeq" id="WP_164039364.1">
    <property type="nucleotide sequence ID" value="NZ_JAAGNZ010000001.1"/>
</dbReference>
<accession>A0A6M0IIJ3</accession>
<keyword evidence="2" id="KW-1185">Reference proteome</keyword>
<protein>
    <submittedName>
        <fullName evidence="1">Uncharacterized protein</fullName>
    </submittedName>
</protein>
<comment type="caution">
    <text evidence="1">The sequence shown here is derived from an EMBL/GenBank/DDBJ whole genome shotgun (WGS) entry which is preliminary data.</text>
</comment>
<organism evidence="1 2">
    <name type="scientific">Spirosoma agri</name>
    <dbReference type="NCBI Taxonomy" id="1987381"/>
    <lineage>
        <taxon>Bacteria</taxon>
        <taxon>Pseudomonadati</taxon>
        <taxon>Bacteroidota</taxon>
        <taxon>Cytophagia</taxon>
        <taxon>Cytophagales</taxon>
        <taxon>Cytophagaceae</taxon>
        <taxon>Spirosoma</taxon>
    </lineage>
</organism>
<name>A0A6M0IIJ3_9BACT</name>
<dbReference type="EMBL" id="JAAGNZ010000001">
    <property type="protein sequence ID" value="NEU68069.1"/>
    <property type="molecule type" value="Genomic_DNA"/>
</dbReference>
<gene>
    <name evidence="1" type="ORF">GK091_14350</name>
</gene>
<sequence length="205" mass="23898">MELEEINVAHNKWVIGFRLEGAQLYSVWGADSTDSGNDKLWIDEYQNIITFGTFQQPIEAVLTSSLPLFDSDNVHRWASLIMEHGHSNKPTSVYIYDIDRISKQIDQIDFDNLEANSPDLMHELITILNLVGDYVLQIDDKAAMKTWGNSSLRLFQEYMYNAYFWTIPPEELKHKQAELLRNYNAFDCEQSLTKTLLIFRERLQV</sequence>
<proteinExistence type="predicted"/>
<reference evidence="1 2" key="1">
    <citation type="submission" date="2020-02" db="EMBL/GenBank/DDBJ databases">
        <title>Draft genome sequence of two Spirosoma agri KCTC 52727 and Spirosoma terrae KCTC 52035.</title>
        <authorList>
            <person name="Rojas J."/>
            <person name="Ambika Manirajan B."/>
            <person name="Ratering S."/>
            <person name="Suarez C."/>
            <person name="Schnell S."/>
        </authorList>
    </citation>
    <scope>NUCLEOTIDE SEQUENCE [LARGE SCALE GENOMIC DNA]</scope>
    <source>
        <strain evidence="1 2">KCTC 52727</strain>
    </source>
</reference>
<dbReference type="Proteomes" id="UP000477386">
    <property type="component" value="Unassembled WGS sequence"/>
</dbReference>
<evidence type="ECO:0000313" key="2">
    <source>
        <dbReference type="Proteomes" id="UP000477386"/>
    </source>
</evidence>